<keyword evidence="3" id="KW-1185">Reference proteome</keyword>
<evidence type="ECO:0000313" key="3">
    <source>
        <dbReference type="Proteomes" id="UP001523369"/>
    </source>
</evidence>
<keyword evidence="2" id="KW-0808">Transferase</keyword>
<evidence type="ECO:0000313" key="2">
    <source>
        <dbReference type="EMBL" id="MCO8270404.1"/>
    </source>
</evidence>
<comment type="caution">
    <text evidence="2">The sequence shown here is derived from an EMBL/GenBank/DDBJ whole genome shotgun (WGS) entry which is preliminary data.</text>
</comment>
<dbReference type="GO" id="GO:0032259">
    <property type="term" value="P:methylation"/>
    <property type="evidence" value="ECO:0007669"/>
    <property type="project" value="UniProtKB-KW"/>
</dbReference>
<dbReference type="Proteomes" id="UP001523369">
    <property type="component" value="Unassembled WGS sequence"/>
</dbReference>
<dbReference type="GO" id="GO:0008168">
    <property type="term" value="F:methyltransferase activity"/>
    <property type="evidence" value="ECO:0007669"/>
    <property type="project" value="UniProtKB-KW"/>
</dbReference>
<dbReference type="Pfam" id="PF08241">
    <property type="entry name" value="Methyltransf_11"/>
    <property type="match status" value="1"/>
</dbReference>
<dbReference type="InterPro" id="IPR013216">
    <property type="entry name" value="Methyltransf_11"/>
</dbReference>
<dbReference type="CDD" id="cd02440">
    <property type="entry name" value="AdoMet_MTases"/>
    <property type="match status" value="1"/>
</dbReference>
<dbReference type="PANTHER" id="PTHR42912:SF94">
    <property type="entry name" value="METHYLTRANSFERASE TYPE 11 DOMAIN-CONTAINING PROTEIN"/>
    <property type="match status" value="1"/>
</dbReference>
<gene>
    <name evidence="2" type="ORF">M1L60_07320</name>
</gene>
<name>A0ABT1DHY3_9ACTN</name>
<proteinExistence type="predicted"/>
<dbReference type="SUPFAM" id="SSF53335">
    <property type="entry name" value="S-adenosyl-L-methionine-dependent methyltransferases"/>
    <property type="match status" value="1"/>
</dbReference>
<dbReference type="InterPro" id="IPR050508">
    <property type="entry name" value="Methyltransf_Superfamily"/>
</dbReference>
<evidence type="ECO:0000259" key="1">
    <source>
        <dbReference type="Pfam" id="PF08241"/>
    </source>
</evidence>
<dbReference type="RefSeq" id="WP_253236542.1">
    <property type="nucleotide sequence ID" value="NZ_JAMYJR010000004.1"/>
</dbReference>
<dbReference type="Gene3D" id="3.40.50.150">
    <property type="entry name" value="Vaccinia Virus protein VP39"/>
    <property type="match status" value="1"/>
</dbReference>
<sequence length="245" mass="26352">MTDQIAYMDVAAATTAGMSYKRRLLELLGITSGQTAVDIGCGPGTDLGALLEAVGADGRVIGVDRDPGMVGEAQRRHPGADVRRGDLHELPLADSSVDAIKVDRVLQHVDDPQAAMAEARRALRPGGRFAMAEPDWDTLAVADQDVETSRAFARFNGRQVRNSTIGRELVRLCTTTGFHIRSVEPVSILFRDFPTADRILGLSRNSARAVENGDLAPAAAQTWLNRLEANPLIAGFTFYLVVAEA</sequence>
<protein>
    <submittedName>
        <fullName evidence="2">Methyltransferase domain-containing protein</fullName>
    </submittedName>
</protein>
<dbReference type="EMBL" id="JAMYJR010000004">
    <property type="protein sequence ID" value="MCO8270404.1"/>
    <property type="molecule type" value="Genomic_DNA"/>
</dbReference>
<dbReference type="PANTHER" id="PTHR42912">
    <property type="entry name" value="METHYLTRANSFERASE"/>
    <property type="match status" value="1"/>
</dbReference>
<dbReference type="InterPro" id="IPR029063">
    <property type="entry name" value="SAM-dependent_MTases_sf"/>
</dbReference>
<organism evidence="2 3">
    <name type="scientific">Paractinoplanes aksuensis</name>
    <dbReference type="NCBI Taxonomy" id="2939490"/>
    <lineage>
        <taxon>Bacteria</taxon>
        <taxon>Bacillati</taxon>
        <taxon>Actinomycetota</taxon>
        <taxon>Actinomycetes</taxon>
        <taxon>Micromonosporales</taxon>
        <taxon>Micromonosporaceae</taxon>
        <taxon>Paractinoplanes</taxon>
    </lineage>
</organism>
<keyword evidence="2" id="KW-0489">Methyltransferase</keyword>
<accession>A0ABT1DHY3</accession>
<feature type="domain" description="Methyltransferase type 11" evidence="1">
    <location>
        <begin position="37"/>
        <end position="130"/>
    </location>
</feature>
<reference evidence="2 3" key="1">
    <citation type="submission" date="2022-06" db="EMBL/GenBank/DDBJ databases">
        <title>New Species of the Genus Actinoplanes, ActinopZanes ferrugineus.</title>
        <authorList>
            <person name="Ding P."/>
        </authorList>
    </citation>
    <scope>NUCLEOTIDE SEQUENCE [LARGE SCALE GENOMIC DNA]</scope>
    <source>
        <strain evidence="2 3">TRM88003</strain>
    </source>
</reference>